<feature type="transmembrane region" description="Helical" evidence="6">
    <location>
        <begin position="135"/>
        <end position="153"/>
    </location>
</feature>
<sequence length="214" mass="24102">MCVVFWAMVMLNRIDVAAVAGATLADRCFLMALLYFKLILCKAKAFSVFGLSLFYFIYLTSFAPLLCHSFSIELTTTVYDFISSFSVFAVVVLLISCSLSFIAADVLLWKWWHVSFGVIMVATVSWFIFERSGLPFLTICSDVLLILIVLLFVRANIADMINKQLQSLPELVLSEEMVNSAAASFRVKINNVLLMAHDITLGKDFRLFFKVIVD</sequence>
<reference evidence="8" key="1">
    <citation type="journal article" date="2020" name="bioRxiv">
        <title>Hybrid origin of Populus tomentosa Carr. identified through genome sequencing and phylogenomic analysis.</title>
        <authorList>
            <person name="An X."/>
            <person name="Gao K."/>
            <person name="Chen Z."/>
            <person name="Li J."/>
            <person name="Yang X."/>
            <person name="Yang X."/>
            <person name="Zhou J."/>
            <person name="Guo T."/>
            <person name="Zhao T."/>
            <person name="Huang S."/>
            <person name="Miao D."/>
            <person name="Khan W.U."/>
            <person name="Rao P."/>
            <person name="Ye M."/>
            <person name="Lei B."/>
            <person name="Liao W."/>
            <person name="Wang J."/>
            <person name="Ji L."/>
            <person name="Li Y."/>
            <person name="Guo B."/>
            <person name="Mustafa N.S."/>
            <person name="Li S."/>
            <person name="Yun Q."/>
            <person name="Keller S.R."/>
            <person name="Mao J."/>
            <person name="Zhang R."/>
            <person name="Strauss S.H."/>
        </authorList>
    </citation>
    <scope>NUCLEOTIDE SEQUENCE</scope>
    <source>
        <strain evidence="8">GM15</strain>
        <tissue evidence="8">Leaf</tissue>
    </source>
</reference>
<evidence type="ECO:0000256" key="3">
    <source>
        <dbReference type="ARBA" id="ARBA00022824"/>
    </source>
</evidence>
<evidence type="ECO:0000313" key="8">
    <source>
        <dbReference type="EMBL" id="KAG6737693.1"/>
    </source>
</evidence>
<evidence type="ECO:0000256" key="2">
    <source>
        <dbReference type="ARBA" id="ARBA00022692"/>
    </source>
</evidence>
<dbReference type="PROSITE" id="PS50845">
    <property type="entry name" value="RETICULON"/>
    <property type="match status" value="1"/>
</dbReference>
<keyword evidence="5 6" id="KW-0472">Membrane</keyword>
<name>A0A8X7XP68_POPTO</name>
<organism evidence="8 9">
    <name type="scientific">Populus tomentosa</name>
    <name type="common">Chinese white poplar</name>
    <dbReference type="NCBI Taxonomy" id="118781"/>
    <lineage>
        <taxon>Eukaryota</taxon>
        <taxon>Viridiplantae</taxon>
        <taxon>Streptophyta</taxon>
        <taxon>Embryophyta</taxon>
        <taxon>Tracheophyta</taxon>
        <taxon>Spermatophyta</taxon>
        <taxon>Magnoliopsida</taxon>
        <taxon>eudicotyledons</taxon>
        <taxon>Gunneridae</taxon>
        <taxon>Pentapetalae</taxon>
        <taxon>rosids</taxon>
        <taxon>fabids</taxon>
        <taxon>Malpighiales</taxon>
        <taxon>Salicaceae</taxon>
        <taxon>Saliceae</taxon>
        <taxon>Populus</taxon>
    </lineage>
</organism>
<feature type="domain" description="Reticulon" evidence="7">
    <location>
        <begin position="103"/>
        <end position="214"/>
    </location>
</feature>
<keyword evidence="2 6" id="KW-0812">Transmembrane</keyword>
<evidence type="ECO:0000256" key="5">
    <source>
        <dbReference type="ARBA" id="ARBA00023136"/>
    </source>
</evidence>
<feature type="transmembrane region" description="Helical" evidence="6">
    <location>
        <begin position="84"/>
        <end position="104"/>
    </location>
</feature>
<feature type="transmembrane region" description="Helical" evidence="6">
    <location>
        <begin position="111"/>
        <end position="129"/>
    </location>
</feature>
<dbReference type="InterPro" id="IPR003388">
    <property type="entry name" value="Reticulon"/>
</dbReference>
<keyword evidence="4 6" id="KW-1133">Transmembrane helix</keyword>
<proteinExistence type="predicted"/>
<dbReference type="EMBL" id="JAAWWB010000038">
    <property type="protein sequence ID" value="KAG6737693.1"/>
    <property type="molecule type" value="Genomic_DNA"/>
</dbReference>
<comment type="subcellular location">
    <subcellularLocation>
        <location evidence="1 6">Endoplasmic reticulum membrane</location>
        <topology evidence="1 6">Multi-pass membrane protein</topology>
    </subcellularLocation>
</comment>
<dbReference type="Proteomes" id="UP000886885">
    <property type="component" value="Chromosome 19D"/>
</dbReference>
<dbReference type="PANTHER" id="PTHR10994:SF67">
    <property type="entry name" value="RETICULON-LIKE PROTEIN B16"/>
    <property type="match status" value="1"/>
</dbReference>
<dbReference type="GO" id="GO:0005789">
    <property type="term" value="C:endoplasmic reticulum membrane"/>
    <property type="evidence" value="ECO:0007669"/>
    <property type="project" value="UniProtKB-SubCell"/>
</dbReference>
<gene>
    <name evidence="8" type="ORF">POTOM_059221</name>
</gene>
<accession>A0A8X7XP68</accession>
<evidence type="ECO:0000256" key="4">
    <source>
        <dbReference type="ARBA" id="ARBA00022989"/>
    </source>
</evidence>
<evidence type="ECO:0000259" key="7">
    <source>
        <dbReference type="PROSITE" id="PS50845"/>
    </source>
</evidence>
<keyword evidence="3 6" id="KW-0256">Endoplasmic reticulum</keyword>
<protein>
    <recommendedName>
        <fullName evidence="6">Reticulon-like protein</fullName>
    </recommendedName>
</protein>
<feature type="transmembrane region" description="Helical" evidence="6">
    <location>
        <begin position="48"/>
        <end position="72"/>
    </location>
</feature>
<dbReference type="OrthoDB" id="567788at2759"/>
<evidence type="ECO:0000256" key="6">
    <source>
        <dbReference type="RuleBase" id="RU363132"/>
    </source>
</evidence>
<dbReference type="PANTHER" id="PTHR10994">
    <property type="entry name" value="RETICULON"/>
    <property type="match status" value="1"/>
</dbReference>
<dbReference type="Pfam" id="PF02453">
    <property type="entry name" value="Reticulon"/>
    <property type="match status" value="1"/>
</dbReference>
<dbReference type="AlphaFoldDB" id="A0A8X7XP68"/>
<dbReference type="InterPro" id="IPR045064">
    <property type="entry name" value="Reticulon-like"/>
</dbReference>
<keyword evidence="9" id="KW-1185">Reference proteome</keyword>
<comment type="caution">
    <text evidence="8">The sequence shown here is derived from an EMBL/GenBank/DDBJ whole genome shotgun (WGS) entry which is preliminary data.</text>
</comment>
<dbReference type="GO" id="GO:0009617">
    <property type="term" value="P:response to bacterium"/>
    <property type="evidence" value="ECO:0007669"/>
    <property type="project" value="InterPro"/>
</dbReference>
<evidence type="ECO:0000256" key="1">
    <source>
        <dbReference type="ARBA" id="ARBA00004477"/>
    </source>
</evidence>
<evidence type="ECO:0000313" key="9">
    <source>
        <dbReference type="Proteomes" id="UP000886885"/>
    </source>
</evidence>